<organism evidence="1 2">
    <name type="scientific">Naganishia vaughanmartiniae</name>
    <dbReference type="NCBI Taxonomy" id="1424756"/>
    <lineage>
        <taxon>Eukaryota</taxon>
        <taxon>Fungi</taxon>
        <taxon>Dikarya</taxon>
        <taxon>Basidiomycota</taxon>
        <taxon>Agaricomycotina</taxon>
        <taxon>Tremellomycetes</taxon>
        <taxon>Filobasidiales</taxon>
        <taxon>Filobasidiaceae</taxon>
        <taxon>Naganishia</taxon>
    </lineage>
</organism>
<accession>A0ACC2XDP5</accession>
<protein>
    <submittedName>
        <fullName evidence="1">Uncharacterized protein</fullName>
    </submittedName>
</protein>
<keyword evidence="2" id="KW-1185">Reference proteome</keyword>
<gene>
    <name evidence="1" type="ORF">QFC22_002168</name>
</gene>
<proteinExistence type="predicted"/>
<name>A0ACC2XDP5_9TREE</name>
<reference evidence="1" key="1">
    <citation type="submission" date="2023-04" db="EMBL/GenBank/DDBJ databases">
        <title>Draft Genome sequencing of Naganishia species isolated from polar environments using Oxford Nanopore Technology.</title>
        <authorList>
            <person name="Leo P."/>
            <person name="Venkateswaran K."/>
        </authorList>
    </citation>
    <scope>NUCLEOTIDE SEQUENCE</scope>
    <source>
        <strain evidence="1">MNA-CCFEE 5425</strain>
    </source>
</reference>
<sequence>MQLASNARSKSKTYPFISPLMEDGTMVGIFLPDLPFDLDIACPINTSWQASTVTEISTSARSIITDVAEEEDEVYNYLTRRYWETLYLPESLASVEHLCADLLRIRRDPPARTSNDLDSATDNAKQLQEEAVSGTKRKRNQADRSTEEIPSPLLRLLLTIPQLERKHRQGVAVVLSRVTSPYYGLAYPAKSNVPTEKNGDNMSTLPSADSKANEYFSPLEMRILENAIKMRNASGRAEDDMFALHRHLDAEVEQSYQESRSGMPQQGLQPGSEDGKALEQGHSAQTAETASSEVSAKLLDIRTRKEELLASVMAASIKALREQLERREVLLQVILLLVINHLYETATPLAREGEDAVGDEDAVQFEDIESEYRIRKSKKKKKKKRISSVSTIHELAASAPRAVRRKRRRSISAGVDNEDQETPNPAVMLDLFADRLALWQAIGVGNLGDVGPKPDHGAMEAGDSLDFDIASDTDEQYVSGGPTRAGSRVKRATLPSARSMEEWDWIQRFCVCIVERYFLEIDHKFCESFHLKVFGEALASTESGGEQEQPVDNYDTMSVHTVNTDTSAGGRERSFSRAASVTSVTSRANSRLESSNSLEPSSALHGDQHEHSSVENHFSRRPSVNSINSRDPLPRTKSTANSSQLFKNRQVGFTRTNSSYLSATANGSVNIVMGKRKTMVVPMPANKVPRVERKVSGDTTTARKPATMVNRRSASGGDDSRYQSESQPTASATLALATPSKPRGNQFLARGSTAQTYVRDPSRQEPSMNIQAFDGSNLRNYGSSIGDHSAGFVAETPALPNGRRMTADEQVLGRYTSFSTTSKVLSFPQRASESVLSIKAPFGMQNVETDDLADFMVDTDDEEEAPLGKEMVGNRLLNNAVLRHKDIQLDQDVQEVPETPLKTR</sequence>
<comment type="caution">
    <text evidence="1">The sequence shown here is derived from an EMBL/GenBank/DDBJ whole genome shotgun (WGS) entry which is preliminary data.</text>
</comment>
<dbReference type="EMBL" id="JASBWU010000005">
    <property type="protein sequence ID" value="KAJ9121549.1"/>
    <property type="molecule type" value="Genomic_DNA"/>
</dbReference>
<evidence type="ECO:0000313" key="2">
    <source>
        <dbReference type="Proteomes" id="UP001243375"/>
    </source>
</evidence>
<evidence type="ECO:0000313" key="1">
    <source>
        <dbReference type="EMBL" id="KAJ9121549.1"/>
    </source>
</evidence>
<dbReference type="Proteomes" id="UP001243375">
    <property type="component" value="Unassembled WGS sequence"/>
</dbReference>